<name>A0ABU1UEE4_9MICC</name>
<dbReference type="InterPro" id="IPR048846">
    <property type="entry name" value="PaaX-like_central"/>
</dbReference>
<keyword evidence="6" id="KW-1185">Reference proteome</keyword>
<dbReference type="EMBL" id="JAVDVQ010000011">
    <property type="protein sequence ID" value="MDR7083557.1"/>
    <property type="molecule type" value="Genomic_DNA"/>
</dbReference>
<evidence type="ECO:0000259" key="4">
    <source>
        <dbReference type="Pfam" id="PF20803"/>
    </source>
</evidence>
<dbReference type="Proteomes" id="UP001252243">
    <property type="component" value="Unassembled WGS sequence"/>
</dbReference>
<dbReference type="PANTHER" id="PTHR30319">
    <property type="entry name" value="PHENYLACETIC ACID REGULATOR-RELATED TRANSCRIPTIONAL REPRESSOR"/>
    <property type="match status" value="1"/>
</dbReference>
<reference evidence="5 6" key="1">
    <citation type="submission" date="2023-07" db="EMBL/GenBank/DDBJ databases">
        <title>Sorghum-associated microbial communities from plants grown in Nebraska, USA.</title>
        <authorList>
            <person name="Schachtman D."/>
        </authorList>
    </citation>
    <scope>NUCLEOTIDE SEQUENCE [LARGE SCALE GENOMIC DNA]</scope>
    <source>
        <strain evidence="5 6">BE167</strain>
    </source>
</reference>
<feature type="domain" description="Transcriptional repressor PaaX-like N-terminal" evidence="2">
    <location>
        <begin position="31"/>
        <end position="95"/>
    </location>
</feature>
<feature type="region of interest" description="Disordered" evidence="1">
    <location>
        <begin position="1"/>
        <end position="26"/>
    </location>
</feature>
<dbReference type="Pfam" id="PF20803">
    <property type="entry name" value="PaaX_M"/>
    <property type="match status" value="1"/>
</dbReference>
<dbReference type="PIRSF" id="PIRSF020623">
    <property type="entry name" value="PaaX"/>
    <property type="match status" value="1"/>
</dbReference>
<feature type="domain" description="Transcriptional repressor PaaX-like C-terminal" evidence="3">
    <location>
        <begin position="200"/>
        <end position="293"/>
    </location>
</feature>
<feature type="domain" description="Transcriptional repressor PaaX-like central Cas2-like" evidence="4">
    <location>
        <begin position="116"/>
        <end position="195"/>
    </location>
</feature>
<dbReference type="Gene3D" id="1.20.58.1460">
    <property type="match status" value="1"/>
</dbReference>
<gene>
    <name evidence="5" type="ORF">J2X01_002851</name>
</gene>
<accession>A0ABU1UEE4</accession>
<dbReference type="Gene3D" id="3.30.70.2650">
    <property type="match status" value="1"/>
</dbReference>
<proteinExistence type="predicted"/>
<comment type="caution">
    <text evidence="5">The sequence shown here is derived from an EMBL/GenBank/DDBJ whole genome shotgun (WGS) entry which is preliminary data.</text>
</comment>
<dbReference type="InterPro" id="IPR036388">
    <property type="entry name" value="WH-like_DNA-bd_sf"/>
</dbReference>
<evidence type="ECO:0000256" key="1">
    <source>
        <dbReference type="SAM" id="MobiDB-lite"/>
    </source>
</evidence>
<dbReference type="PANTHER" id="PTHR30319:SF1">
    <property type="entry name" value="TRANSCRIPTIONAL REPRESSOR PAAX"/>
    <property type="match status" value="1"/>
</dbReference>
<sequence length="305" mass="33621">MLENPAPPLGDGLDSDPAAGNAVPRPTPRHQQLIVTIYGLYGRSNGGALPVSVLISMLDDLGVESSGVRSSVSRLKRRGVLESVRQGGVAAYRLAPNLEDVFQEGDRRIFSPRRATAADRWLLIAFSVPESQRHLRHQLRSMLTRMGFGSVTPGLWIAPGNTYEDISHQLERAGLTEYVEFFKAEHLTAGDVKDKVSRWWDLPALESLYAEFIERFAPVLARWEAEAAAPGPDADRAAFADYVQLLTQWRRLPYLDPGLPAEFLPAGWHGLTAERIFAELHRLLNGPARQHAERLLAATGTSGTA</sequence>
<evidence type="ECO:0000259" key="2">
    <source>
        <dbReference type="Pfam" id="PF07848"/>
    </source>
</evidence>
<dbReference type="InterPro" id="IPR012906">
    <property type="entry name" value="PaaX-like_N"/>
</dbReference>
<evidence type="ECO:0000313" key="5">
    <source>
        <dbReference type="EMBL" id="MDR7083557.1"/>
    </source>
</evidence>
<protein>
    <submittedName>
        <fullName evidence="5">Phenylacetic acid degradation operon negative regulatory protein</fullName>
    </submittedName>
</protein>
<evidence type="ECO:0000313" key="6">
    <source>
        <dbReference type="Proteomes" id="UP001252243"/>
    </source>
</evidence>
<organism evidence="5 6">
    <name type="scientific">Arthrobacter ginsengisoli</name>
    <dbReference type="NCBI Taxonomy" id="1356565"/>
    <lineage>
        <taxon>Bacteria</taxon>
        <taxon>Bacillati</taxon>
        <taxon>Actinomycetota</taxon>
        <taxon>Actinomycetes</taxon>
        <taxon>Micrococcales</taxon>
        <taxon>Micrococcaceae</taxon>
        <taxon>Arthrobacter</taxon>
    </lineage>
</organism>
<dbReference type="InterPro" id="IPR011965">
    <property type="entry name" value="PaaX_trns_reg"/>
</dbReference>
<evidence type="ECO:0000259" key="3">
    <source>
        <dbReference type="Pfam" id="PF08223"/>
    </source>
</evidence>
<dbReference type="RefSeq" id="WP_310058455.1">
    <property type="nucleotide sequence ID" value="NZ_JAVDVQ010000011.1"/>
</dbReference>
<dbReference type="Gene3D" id="1.10.10.10">
    <property type="entry name" value="Winged helix-like DNA-binding domain superfamily/Winged helix DNA-binding domain"/>
    <property type="match status" value="1"/>
</dbReference>
<dbReference type="Pfam" id="PF07848">
    <property type="entry name" value="PaaX"/>
    <property type="match status" value="1"/>
</dbReference>
<dbReference type="InterPro" id="IPR013225">
    <property type="entry name" value="PaaX_C"/>
</dbReference>
<dbReference type="Pfam" id="PF08223">
    <property type="entry name" value="PaaX_C"/>
    <property type="match status" value="1"/>
</dbReference>